<sequence length="170" mass="18900">MLASLLYPYDDDAPGLIDRWLDELEGEACLHRYKIDGNNYVQIANWLIHQKIDKPSKSKIPAFCGSSRDFANPRELSSEDQGSKDQGSKDQGKETPPNPPSPGGDEGAETEIEKTSGLLLDNDAADRLEGLQGHNFYRYDPRVVFDQKIELRASNASADTVTVYERLAAK</sequence>
<dbReference type="Proteomes" id="UP000515258">
    <property type="component" value="Segment"/>
</dbReference>
<gene>
    <name evidence="2" type="ORF">U2_00019</name>
</gene>
<protein>
    <submittedName>
        <fullName evidence="2">Uncharacterized protein</fullName>
    </submittedName>
</protein>
<dbReference type="EMBL" id="MT740726">
    <property type="protein sequence ID" value="QMV32394.1"/>
    <property type="molecule type" value="Genomic_DNA"/>
</dbReference>
<dbReference type="GO" id="GO:0005524">
    <property type="term" value="F:ATP binding"/>
    <property type="evidence" value="ECO:0007669"/>
    <property type="project" value="InterPro"/>
</dbReference>
<evidence type="ECO:0000256" key="1">
    <source>
        <dbReference type="SAM" id="MobiDB-lite"/>
    </source>
</evidence>
<dbReference type="SUPFAM" id="SSF48024">
    <property type="entry name" value="N-terminal domain of DnaB helicase"/>
    <property type="match status" value="1"/>
</dbReference>
<feature type="compositionally biased region" description="Basic and acidic residues" evidence="1">
    <location>
        <begin position="81"/>
        <end position="93"/>
    </location>
</feature>
<feature type="region of interest" description="Disordered" evidence="1">
    <location>
        <begin position="63"/>
        <end position="118"/>
    </location>
</feature>
<proteinExistence type="predicted"/>
<dbReference type="GO" id="GO:0006260">
    <property type="term" value="P:DNA replication"/>
    <property type="evidence" value="ECO:0007669"/>
    <property type="project" value="InterPro"/>
</dbReference>
<dbReference type="GO" id="GO:0003678">
    <property type="term" value="F:DNA helicase activity"/>
    <property type="evidence" value="ECO:0007669"/>
    <property type="project" value="InterPro"/>
</dbReference>
<evidence type="ECO:0000313" key="3">
    <source>
        <dbReference type="Proteomes" id="UP000515258"/>
    </source>
</evidence>
<evidence type="ECO:0000313" key="2">
    <source>
        <dbReference type="EMBL" id="QMV32394.1"/>
    </source>
</evidence>
<accession>A0A7G5B7X1</accession>
<reference evidence="2 3" key="1">
    <citation type="submission" date="2020-07" db="EMBL/GenBank/DDBJ databases">
        <title>Ralstonia phages.</title>
        <authorList>
            <person name="Trotereau A."/>
            <person name="Boyer C."/>
            <person name="Torres-Barcelo C."/>
        </authorList>
    </citation>
    <scope>NUCLEOTIDE SEQUENCE [LARGE SCALE GENOMIC DNA]</scope>
</reference>
<name>A0A7G5B7X1_9CAUD</name>
<dbReference type="InterPro" id="IPR036185">
    <property type="entry name" value="DNA_heli_DnaB-like_N_sf"/>
</dbReference>
<organism evidence="2 3">
    <name type="scientific">Ralstonia phage Albius</name>
    <dbReference type="NCBI Taxonomy" id="2759712"/>
    <lineage>
        <taxon>Viruses</taxon>
        <taxon>Duplodnaviria</taxon>
        <taxon>Heunggongvirae</taxon>
        <taxon>Uroviricota</taxon>
        <taxon>Caudoviricetes</taxon>
        <taxon>Rahariannevirus</taxon>
        <taxon>Rahariannevirus raharianne</taxon>
    </lineage>
</organism>